<protein>
    <recommendedName>
        <fullName evidence="3">Chromosomal replication initiator protein DnaA</fullName>
    </recommendedName>
</protein>
<accession>A0ABV2IG88</accession>
<evidence type="ECO:0008006" key="3">
    <source>
        <dbReference type="Google" id="ProtNLM"/>
    </source>
</evidence>
<proteinExistence type="predicted"/>
<sequence>MTTTAKTMMPAGVSGPDALEAHYAAIRRRLLKQPRAQAALPAPGNPVRRRLVFLQPPAEPAGSGGVYHDPRRAVCPPDALERFLLERCAACGLDIAEIRSMRHDAALIAWRRHLIFEMRQRFPDAALTEIGHAFGRCGSAISAALARIERRRAAGMDMTPPARPQPAGQHAAAKALPGETLHAYMRRRARAMGFAPAALTASRGRADQTLAKHLIAWELRLNFPAASNPQIARVLGYGDHTTVLYALRRINALAAKGFPGLQHLLEGNRDD</sequence>
<dbReference type="RefSeq" id="WP_354435634.1">
    <property type="nucleotide sequence ID" value="NZ_JBEPLY010000017.1"/>
</dbReference>
<reference evidence="1 2" key="1">
    <citation type="submission" date="2024-06" db="EMBL/GenBank/DDBJ databases">
        <title>Genomic Encyclopedia of Type Strains, Phase IV (KMG-IV): sequencing the most valuable type-strain genomes for metagenomic binning, comparative biology and taxonomic classification.</title>
        <authorList>
            <person name="Goeker M."/>
        </authorList>
    </citation>
    <scope>NUCLEOTIDE SEQUENCE [LARGE SCALE GENOMIC DNA]</scope>
    <source>
        <strain evidence="1 2">DSM 28102</strain>
    </source>
</reference>
<dbReference type="Proteomes" id="UP001549164">
    <property type="component" value="Unassembled WGS sequence"/>
</dbReference>
<dbReference type="InterPro" id="IPR010921">
    <property type="entry name" value="Trp_repressor/repl_initiator"/>
</dbReference>
<evidence type="ECO:0000313" key="1">
    <source>
        <dbReference type="EMBL" id="MET3601829.1"/>
    </source>
</evidence>
<dbReference type="Gene3D" id="1.10.1750.10">
    <property type="match status" value="2"/>
</dbReference>
<dbReference type="SUPFAM" id="SSF48295">
    <property type="entry name" value="TrpR-like"/>
    <property type="match status" value="2"/>
</dbReference>
<evidence type="ECO:0000313" key="2">
    <source>
        <dbReference type="Proteomes" id="UP001549164"/>
    </source>
</evidence>
<dbReference type="EMBL" id="JBEPLY010000017">
    <property type="protein sequence ID" value="MET3601829.1"/>
    <property type="molecule type" value="Genomic_DNA"/>
</dbReference>
<keyword evidence="2" id="KW-1185">Reference proteome</keyword>
<comment type="caution">
    <text evidence="1">The sequence shown here is derived from an EMBL/GenBank/DDBJ whole genome shotgun (WGS) entry which is preliminary data.</text>
</comment>
<organism evidence="1 2">
    <name type="scientific">Martelella mangrovi</name>
    <dbReference type="NCBI Taxonomy" id="1397477"/>
    <lineage>
        <taxon>Bacteria</taxon>
        <taxon>Pseudomonadati</taxon>
        <taxon>Pseudomonadota</taxon>
        <taxon>Alphaproteobacteria</taxon>
        <taxon>Hyphomicrobiales</taxon>
        <taxon>Aurantimonadaceae</taxon>
        <taxon>Martelella</taxon>
    </lineage>
</organism>
<gene>
    <name evidence="1" type="ORF">ABID12_003792</name>
</gene>
<name>A0ABV2IG88_9HYPH</name>